<reference evidence="2 3" key="1">
    <citation type="submission" date="2021-06" db="EMBL/GenBank/DDBJ databases">
        <authorList>
            <person name="Kallberg Y."/>
            <person name="Tangrot J."/>
            <person name="Rosling A."/>
        </authorList>
    </citation>
    <scope>NUCLEOTIDE SEQUENCE [LARGE SCALE GENOMIC DNA]</scope>
    <source>
        <strain evidence="2 3">120-4 pot B 10/14</strain>
    </source>
</reference>
<proteinExistence type="predicted"/>
<dbReference type="PANTHER" id="PTHR43591">
    <property type="entry name" value="METHYLTRANSFERASE"/>
    <property type="match status" value="1"/>
</dbReference>
<accession>A0ABN7WA10</accession>
<sequence>MLELNKEKQTNYKRKIFYQYKNYDELDINEVSSRLLDQCEIIGGRKFLNNHEANYLMPSDEMELRRLEIAHVLKRFSWKGNFSAPVEEILKKGKATVLDAGCGAGCWVLDLGQDYPNSTFVGIDIQSKGFPSVNERSPNTGFLVHNLLSGIPFPDETFDYVHMESMWLAFTKQQYMNVIHELVRVTKYNGWIEIYEVNFDLKNLGSSMKSVQDACKFIYVNISVGQLKYYGSNWNLFIQITILDVKVHAKLKENGFDPMLFLEISKCLKSINELTNIEYKKVNVSLGGWAGRYGEYTLGAIKQFYEAATYMPDYMRISQSDYQKLIDEFDKQCTQNHTSLDIYRLIAKKVNLSETQ</sequence>
<feature type="domain" description="Methyltransferase" evidence="1">
    <location>
        <begin position="97"/>
        <end position="190"/>
    </location>
</feature>
<evidence type="ECO:0000259" key="1">
    <source>
        <dbReference type="Pfam" id="PF13649"/>
    </source>
</evidence>
<dbReference type="PANTHER" id="PTHR43591:SF24">
    <property type="entry name" value="2-METHOXY-6-POLYPRENYL-1,4-BENZOQUINOL METHYLASE, MITOCHONDRIAL"/>
    <property type="match status" value="1"/>
</dbReference>
<dbReference type="SUPFAM" id="SSF53335">
    <property type="entry name" value="S-adenosyl-L-methionine-dependent methyltransferases"/>
    <property type="match status" value="1"/>
</dbReference>
<dbReference type="Proteomes" id="UP000789901">
    <property type="component" value="Unassembled WGS sequence"/>
</dbReference>
<comment type="caution">
    <text evidence="2">The sequence shown here is derived from an EMBL/GenBank/DDBJ whole genome shotgun (WGS) entry which is preliminary data.</text>
</comment>
<evidence type="ECO:0000313" key="3">
    <source>
        <dbReference type="Proteomes" id="UP000789901"/>
    </source>
</evidence>
<protein>
    <submittedName>
        <fullName evidence="2">4549_t:CDS:1</fullName>
    </submittedName>
</protein>
<evidence type="ECO:0000313" key="2">
    <source>
        <dbReference type="EMBL" id="CAG8823975.1"/>
    </source>
</evidence>
<gene>
    <name evidence="2" type="ORF">GMARGA_LOCUS28462</name>
</gene>
<organism evidence="2 3">
    <name type="scientific">Gigaspora margarita</name>
    <dbReference type="NCBI Taxonomy" id="4874"/>
    <lineage>
        <taxon>Eukaryota</taxon>
        <taxon>Fungi</taxon>
        <taxon>Fungi incertae sedis</taxon>
        <taxon>Mucoromycota</taxon>
        <taxon>Glomeromycotina</taxon>
        <taxon>Glomeromycetes</taxon>
        <taxon>Diversisporales</taxon>
        <taxon>Gigasporaceae</taxon>
        <taxon>Gigaspora</taxon>
    </lineage>
</organism>
<dbReference type="CDD" id="cd02440">
    <property type="entry name" value="AdoMet_MTases"/>
    <property type="match status" value="1"/>
</dbReference>
<dbReference type="InterPro" id="IPR041698">
    <property type="entry name" value="Methyltransf_25"/>
</dbReference>
<keyword evidence="3" id="KW-1185">Reference proteome</keyword>
<dbReference type="Gene3D" id="3.40.50.150">
    <property type="entry name" value="Vaccinia Virus protein VP39"/>
    <property type="match status" value="1"/>
</dbReference>
<dbReference type="Pfam" id="PF13649">
    <property type="entry name" value="Methyltransf_25"/>
    <property type="match status" value="1"/>
</dbReference>
<dbReference type="InterPro" id="IPR029063">
    <property type="entry name" value="SAM-dependent_MTases_sf"/>
</dbReference>
<name>A0ABN7WA10_GIGMA</name>
<dbReference type="EMBL" id="CAJVQB010036462">
    <property type="protein sequence ID" value="CAG8823975.1"/>
    <property type="molecule type" value="Genomic_DNA"/>
</dbReference>